<dbReference type="EMBL" id="CP071182">
    <property type="protein sequence ID" value="QSO47131.1"/>
    <property type="molecule type" value="Genomic_DNA"/>
</dbReference>
<feature type="domain" description="FAD synthetase" evidence="11">
    <location>
        <begin position="13"/>
        <end position="130"/>
    </location>
</feature>
<evidence type="ECO:0000256" key="9">
    <source>
        <dbReference type="ARBA" id="ARBA00022840"/>
    </source>
</evidence>
<keyword evidence="3" id="KW-0285">Flavoprotein</keyword>
<reference evidence="12 13" key="1">
    <citation type="submission" date="2021-02" db="EMBL/GenBank/DDBJ databases">
        <title>Alicyclobacillus curvatus sp. nov. and Alicyclobacillus mengziensis sp. nov., two acidophilic bacteria isolated from acid mine drainage.</title>
        <authorList>
            <person name="Huang Y."/>
        </authorList>
    </citation>
    <scope>NUCLEOTIDE SEQUENCE [LARGE SCALE GENOMIC DNA]</scope>
    <source>
        <strain evidence="12 13">S30H14</strain>
    </source>
</reference>
<dbReference type="InterPro" id="IPR004821">
    <property type="entry name" value="Cyt_trans-like"/>
</dbReference>
<dbReference type="AlphaFoldDB" id="A0A9X7Z772"/>
<dbReference type="Proteomes" id="UP000663505">
    <property type="component" value="Chromosome"/>
</dbReference>
<dbReference type="GO" id="GO:0009231">
    <property type="term" value="P:riboflavin biosynthetic process"/>
    <property type="evidence" value="ECO:0007669"/>
    <property type="project" value="InterPro"/>
</dbReference>
<dbReference type="KEGG" id="afx:JZ786_22455"/>
<dbReference type="SUPFAM" id="SSF52374">
    <property type="entry name" value="Nucleotidylyl transferase"/>
    <property type="match status" value="1"/>
</dbReference>
<dbReference type="InterPro" id="IPR015864">
    <property type="entry name" value="FAD_synthase"/>
</dbReference>
<evidence type="ECO:0000313" key="13">
    <source>
        <dbReference type="Proteomes" id="UP000663505"/>
    </source>
</evidence>
<sequence length="154" mass="17583">MNIIQVAYEPPPNTEGLVLCLGKFDGIHVGHQALLRVAKQYADIGQLAVMTFDPHPLWALKRDPDFQRALTPIREKRRLLEQYGVTRVYEVNFTKEYAQTSPETFVLEHLAALNLKRIVVGEGFNFGKGEGDRWFEPRLPIVRMGKIKMPVPGR</sequence>
<evidence type="ECO:0000256" key="1">
    <source>
        <dbReference type="ARBA" id="ARBA00004726"/>
    </source>
</evidence>
<dbReference type="NCBIfam" id="TIGR00125">
    <property type="entry name" value="cyt_tran_rel"/>
    <property type="match status" value="1"/>
</dbReference>
<dbReference type="EC" id="2.7.7.2" evidence="2"/>
<protein>
    <recommendedName>
        <fullName evidence="2">FAD synthase</fullName>
        <ecNumber evidence="2">2.7.7.2</ecNumber>
    </recommendedName>
</protein>
<keyword evidence="9" id="KW-0067">ATP-binding</keyword>
<keyword evidence="5" id="KW-0808">Transferase</keyword>
<evidence type="ECO:0000256" key="5">
    <source>
        <dbReference type="ARBA" id="ARBA00022679"/>
    </source>
</evidence>
<dbReference type="Gene3D" id="3.40.50.620">
    <property type="entry name" value="HUPs"/>
    <property type="match status" value="1"/>
</dbReference>
<keyword evidence="13" id="KW-1185">Reference proteome</keyword>
<dbReference type="RefSeq" id="WP_206656491.1">
    <property type="nucleotide sequence ID" value="NZ_CP071182.1"/>
</dbReference>
<accession>A0A9X7Z772</accession>
<comment type="pathway">
    <text evidence="1">Cofactor biosynthesis; FAD biosynthesis; FAD from FMN: step 1/1.</text>
</comment>
<keyword evidence="6 12" id="KW-0548">Nucleotidyltransferase</keyword>
<comment type="catalytic activity">
    <reaction evidence="10">
        <text>FMN + ATP + H(+) = FAD + diphosphate</text>
        <dbReference type="Rhea" id="RHEA:17237"/>
        <dbReference type="ChEBI" id="CHEBI:15378"/>
        <dbReference type="ChEBI" id="CHEBI:30616"/>
        <dbReference type="ChEBI" id="CHEBI:33019"/>
        <dbReference type="ChEBI" id="CHEBI:57692"/>
        <dbReference type="ChEBI" id="CHEBI:58210"/>
        <dbReference type="EC" id="2.7.7.2"/>
    </reaction>
</comment>
<dbReference type="InterPro" id="IPR014729">
    <property type="entry name" value="Rossmann-like_a/b/a_fold"/>
</dbReference>
<dbReference type="GO" id="GO:0003919">
    <property type="term" value="F:FMN adenylyltransferase activity"/>
    <property type="evidence" value="ECO:0007669"/>
    <property type="project" value="UniProtKB-EC"/>
</dbReference>
<keyword evidence="8" id="KW-0274">FAD</keyword>
<dbReference type="GO" id="GO:0005524">
    <property type="term" value="F:ATP binding"/>
    <property type="evidence" value="ECO:0007669"/>
    <property type="project" value="UniProtKB-KW"/>
</dbReference>
<keyword evidence="7" id="KW-0547">Nucleotide-binding</keyword>
<name>A0A9X7Z772_9BACL</name>
<evidence type="ECO:0000313" key="12">
    <source>
        <dbReference type="EMBL" id="QSO47131.1"/>
    </source>
</evidence>
<evidence type="ECO:0000259" key="11">
    <source>
        <dbReference type="Pfam" id="PF06574"/>
    </source>
</evidence>
<evidence type="ECO:0000256" key="6">
    <source>
        <dbReference type="ARBA" id="ARBA00022695"/>
    </source>
</evidence>
<proteinExistence type="predicted"/>
<evidence type="ECO:0000256" key="10">
    <source>
        <dbReference type="ARBA" id="ARBA00049494"/>
    </source>
</evidence>
<evidence type="ECO:0000256" key="3">
    <source>
        <dbReference type="ARBA" id="ARBA00022630"/>
    </source>
</evidence>
<evidence type="ECO:0000256" key="2">
    <source>
        <dbReference type="ARBA" id="ARBA00012393"/>
    </source>
</evidence>
<evidence type="ECO:0000256" key="8">
    <source>
        <dbReference type="ARBA" id="ARBA00022827"/>
    </source>
</evidence>
<dbReference type="Pfam" id="PF06574">
    <property type="entry name" value="FAD_syn"/>
    <property type="match status" value="1"/>
</dbReference>
<evidence type="ECO:0000256" key="7">
    <source>
        <dbReference type="ARBA" id="ARBA00022741"/>
    </source>
</evidence>
<gene>
    <name evidence="12" type="ORF">JZ786_22455</name>
</gene>
<evidence type="ECO:0000256" key="4">
    <source>
        <dbReference type="ARBA" id="ARBA00022643"/>
    </source>
</evidence>
<dbReference type="CDD" id="cd02064">
    <property type="entry name" value="FAD_synthetase_N"/>
    <property type="match status" value="1"/>
</dbReference>
<keyword evidence="4" id="KW-0288">FMN</keyword>
<organism evidence="12 13">
    <name type="scientific">Alicyclobacillus mengziensis</name>
    <dbReference type="NCBI Taxonomy" id="2931921"/>
    <lineage>
        <taxon>Bacteria</taxon>
        <taxon>Bacillati</taxon>
        <taxon>Bacillota</taxon>
        <taxon>Bacilli</taxon>
        <taxon>Bacillales</taxon>
        <taxon>Alicyclobacillaceae</taxon>
        <taxon>Alicyclobacillus</taxon>
    </lineage>
</organism>